<keyword evidence="2" id="KW-1185">Reference proteome</keyword>
<protein>
    <submittedName>
        <fullName evidence="1">Uncharacterized protein</fullName>
    </submittedName>
</protein>
<proteinExistence type="predicted"/>
<dbReference type="EMBL" id="JAULJE010000001">
    <property type="protein sequence ID" value="KAK1346925.1"/>
    <property type="molecule type" value="Genomic_DNA"/>
</dbReference>
<organism evidence="1 2">
    <name type="scientific">Cnephaeus nilssonii</name>
    <name type="common">Northern bat</name>
    <name type="synonym">Eptesicus nilssonii</name>
    <dbReference type="NCBI Taxonomy" id="3371016"/>
    <lineage>
        <taxon>Eukaryota</taxon>
        <taxon>Metazoa</taxon>
        <taxon>Chordata</taxon>
        <taxon>Craniata</taxon>
        <taxon>Vertebrata</taxon>
        <taxon>Euteleostomi</taxon>
        <taxon>Mammalia</taxon>
        <taxon>Eutheria</taxon>
        <taxon>Laurasiatheria</taxon>
        <taxon>Chiroptera</taxon>
        <taxon>Yangochiroptera</taxon>
        <taxon>Vespertilionidae</taxon>
        <taxon>Cnephaeus</taxon>
    </lineage>
</organism>
<sequence>MGLGSVDSATFSQVLCWHHCLAHPQAPLSPDNETTDLTLSQAKSDLSKEQHSQFGCQSITCVTTMDPEKLLVPSFKRLRVAPMTAKRKRKMMKATQETEVPTWDQLKKLTTESQQKRKKTWLQAGGANLPSKGRLHGGWVPSRSYGHRQRNLAILKGKVDFVRGLKINNCGVSGASAISVWQWWQWEWGCWHTGDQGPRQEGPGRGMEDGPRPDLVLTTASWPTVLSRCTALTHFEGLWH</sequence>
<dbReference type="Proteomes" id="UP001177744">
    <property type="component" value="Unassembled WGS sequence"/>
</dbReference>
<accession>A0AA40ID41</accession>
<comment type="caution">
    <text evidence="1">The sequence shown here is derived from an EMBL/GenBank/DDBJ whole genome shotgun (WGS) entry which is preliminary data.</text>
</comment>
<evidence type="ECO:0000313" key="2">
    <source>
        <dbReference type="Proteomes" id="UP001177744"/>
    </source>
</evidence>
<gene>
    <name evidence="1" type="ORF">QTO34_000785</name>
</gene>
<name>A0AA40ID41_CNENI</name>
<dbReference type="AlphaFoldDB" id="A0AA40ID41"/>
<reference evidence="1" key="1">
    <citation type="submission" date="2023-06" db="EMBL/GenBank/DDBJ databases">
        <title>Reference genome for the Northern bat (Eptesicus nilssonii), a most northern bat species.</title>
        <authorList>
            <person name="Laine V.N."/>
            <person name="Pulliainen A.T."/>
            <person name="Lilley T.M."/>
        </authorList>
    </citation>
    <scope>NUCLEOTIDE SEQUENCE</scope>
    <source>
        <strain evidence="1">BLF_Eptnil</strain>
        <tissue evidence="1">Kidney</tissue>
    </source>
</reference>
<evidence type="ECO:0000313" key="1">
    <source>
        <dbReference type="EMBL" id="KAK1346925.1"/>
    </source>
</evidence>